<feature type="compositionally biased region" description="Low complexity" evidence="11">
    <location>
        <begin position="410"/>
        <end position="423"/>
    </location>
</feature>
<comment type="subcellular location">
    <subcellularLocation>
        <location evidence="1">Nucleus</location>
    </subcellularLocation>
</comment>
<dbReference type="FunFam" id="3.30.160.60:FF:001498">
    <property type="entry name" value="Zinc finger protein 404"/>
    <property type="match status" value="1"/>
</dbReference>
<dbReference type="SMART" id="SM00431">
    <property type="entry name" value="SCAN"/>
    <property type="match status" value="1"/>
</dbReference>
<dbReference type="FunFam" id="3.30.160.60:FF:000912">
    <property type="entry name" value="Zinc finger protein 660"/>
    <property type="match status" value="1"/>
</dbReference>
<evidence type="ECO:0000256" key="9">
    <source>
        <dbReference type="ARBA" id="ARBA00023242"/>
    </source>
</evidence>
<dbReference type="Gene3D" id="3.30.160.60">
    <property type="entry name" value="Classic Zinc Finger"/>
    <property type="match status" value="8"/>
</dbReference>
<dbReference type="PROSITE" id="PS50804">
    <property type="entry name" value="SCAN_BOX"/>
    <property type="match status" value="1"/>
</dbReference>
<name>A0AA35NYN0_9SAUR</name>
<dbReference type="SUPFAM" id="SSF57667">
    <property type="entry name" value="beta-beta-alpha zinc fingers"/>
    <property type="match status" value="5"/>
</dbReference>
<evidence type="ECO:0000256" key="7">
    <source>
        <dbReference type="ARBA" id="ARBA00023015"/>
    </source>
</evidence>
<dbReference type="FunFam" id="3.30.160.60:FF:002343">
    <property type="entry name" value="Zinc finger protein 33A"/>
    <property type="match status" value="3"/>
</dbReference>
<feature type="domain" description="C2H2-type" evidence="12">
    <location>
        <begin position="664"/>
        <end position="691"/>
    </location>
</feature>
<proteinExistence type="inferred from homology"/>
<evidence type="ECO:0000256" key="11">
    <source>
        <dbReference type="SAM" id="MobiDB-lite"/>
    </source>
</evidence>
<dbReference type="InterPro" id="IPR013087">
    <property type="entry name" value="Znf_C2H2_type"/>
</dbReference>
<evidence type="ECO:0000256" key="6">
    <source>
        <dbReference type="ARBA" id="ARBA00022833"/>
    </source>
</evidence>
<dbReference type="GO" id="GO:0008270">
    <property type="term" value="F:zinc ion binding"/>
    <property type="evidence" value="ECO:0007669"/>
    <property type="project" value="UniProtKB-KW"/>
</dbReference>
<dbReference type="SMART" id="SM00355">
    <property type="entry name" value="ZnF_C2H2"/>
    <property type="match status" value="8"/>
</dbReference>
<dbReference type="Pfam" id="PF02023">
    <property type="entry name" value="SCAN"/>
    <property type="match status" value="1"/>
</dbReference>
<dbReference type="Pfam" id="PF00096">
    <property type="entry name" value="zf-C2H2"/>
    <property type="match status" value="8"/>
</dbReference>
<evidence type="ECO:0000313" key="15">
    <source>
        <dbReference type="Proteomes" id="UP001178461"/>
    </source>
</evidence>
<keyword evidence="5 10" id="KW-0863">Zinc-finger</keyword>
<dbReference type="GO" id="GO:0000981">
    <property type="term" value="F:DNA-binding transcription factor activity, RNA polymerase II-specific"/>
    <property type="evidence" value="ECO:0007669"/>
    <property type="project" value="TreeGrafter"/>
</dbReference>
<evidence type="ECO:0000256" key="2">
    <source>
        <dbReference type="ARBA" id="ARBA00006991"/>
    </source>
</evidence>
<feature type="domain" description="C2H2-type" evidence="12">
    <location>
        <begin position="580"/>
        <end position="607"/>
    </location>
</feature>
<dbReference type="CDD" id="cd07936">
    <property type="entry name" value="SCAN"/>
    <property type="match status" value="1"/>
</dbReference>
<feature type="region of interest" description="Disordered" evidence="11">
    <location>
        <begin position="394"/>
        <end position="424"/>
    </location>
</feature>
<dbReference type="GO" id="GO:0000978">
    <property type="term" value="F:RNA polymerase II cis-regulatory region sequence-specific DNA binding"/>
    <property type="evidence" value="ECO:0007669"/>
    <property type="project" value="TreeGrafter"/>
</dbReference>
<keyword evidence="4" id="KW-0677">Repeat</keyword>
<comment type="similarity">
    <text evidence="2">Belongs to the krueppel C2H2-type zinc-finger protein family.</text>
</comment>
<organism evidence="14 15">
    <name type="scientific">Podarcis lilfordi</name>
    <name type="common">Lilford's wall lizard</name>
    <dbReference type="NCBI Taxonomy" id="74358"/>
    <lineage>
        <taxon>Eukaryota</taxon>
        <taxon>Metazoa</taxon>
        <taxon>Chordata</taxon>
        <taxon>Craniata</taxon>
        <taxon>Vertebrata</taxon>
        <taxon>Euteleostomi</taxon>
        <taxon>Lepidosauria</taxon>
        <taxon>Squamata</taxon>
        <taxon>Bifurcata</taxon>
        <taxon>Unidentata</taxon>
        <taxon>Episquamata</taxon>
        <taxon>Laterata</taxon>
        <taxon>Lacertibaenia</taxon>
        <taxon>Lacertidae</taxon>
        <taxon>Podarcis</taxon>
    </lineage>
</organism>
<feature type="domain" description="C2H2-type" evidence="12">
    <location>
        <begin position="720"/>
        <end position="747"/>
    </location>
</feature>
<feature type="domain" description="C2H2-type" evidence="12">
    <location>
        <begin position="748"/>
        <end position="775"/>
    </location>
</feature>
<dbReference type="InterPro" id="IPR038269">
    <property type="entry name" value="SCAN_sf"/>
</dbReference>
<feature type="region of interest" description="Disordered" evidence="11">
    <location>
        <begin position="360"/>
        <end position="382"/>
    </location>
</feature>
<evidence type="ECO:0000256" key="10">
    <source>
        <dbReference type="PROSITE-ProRule" id="PRU00042"/>
    </source>
</evidence>
<dbReference type="Proteomes" id="UP001178461">
    <property type="component" value="Chromosome 2"/>
</dbReference>
<feature type="domain" description="C2H2-type" evidence="12">
    <location>
        <begin position="608"/>
        <end position="635"/>
    </location>
</feature>
<dbReference type="Gene3D" id="1.10.4020.10">
    <property type="entry name" value="DNA breaking-rejoining enzymes"/>
    <property type="match status" value="1"/>
</dbReference>
<dbReference type="AlphaFoldDB" id="A0AA35NYN0"/>
<keyword evidence="7" id="KW-0805">Transcription regulation</keyword>
<protein>
    <submittedName>
        <fullName evidence="14">Finger 397-like</fullName>
    </submittedName>
</protein>
<feature type="domain" description="C2H2-type" evidence="12">
    <location>
        <begin position="776"/>
        <end position="803"/>
    </location>
</feature>
<feature type="compositionally biased region" description="Basic and acidic residues" evidence="11">
    <location>
        <begin position="22"/>
        <end position="32"/>
    </location>
</feature>
<dbReference type="InterPro" id="IPR003309">
    <property type="entry name" value="SCAN_dom"/>
</dbReference>
<dbReference type="GO" id="GO:0005634">
    <property type="term" value="C:nucleus"/>
    <property type="evidence" value="ECO:0007669"/>
    <property type="project" value="UniProtKB-SubCell"/>
</dbReference>
<dbReference type="PANTHER" id="PTHR23226:SF377">
    <property type="entry name" value="ZINC FINGER AND SCAN DOMAIN-CONTAINING PROTEIN 20"/>
    <property type="match status" value="1"/>
</dbReference>
<keyword evidence="8" id="KW-0804">Transcription</keyword>
<dbReference type="FunFam" id="1.10.4020.10:FF:000001">
    <property type="entry name" value="zinc finger protein 263 isoform X1"/>
    <property type="match status" value="1"/>
</dbReference>
<feature type="domain" description="C2H2-type" evidence="12">
    <location>
        <begin position="692"/>
        <end position="719"/>
    </location>
</feature>
<dbReference type="EMBL" id="OX395127">
    <property type="protein sequence ID" value="CAI5768594.1"/>
    <property type="molecule type" value="Genomic_DNA"/>
</dbReference>
<keyword evidence="6" id="KW-0862">Zinc</keyword>
<keyword evidence="9" id="KW-0539">Nucleus</keyword>
<keyword evidence="3" id="KW-0479">Metal-binding</keyword>
<dbReference type="PANTHER" id="PTHR23226">
    <property type="entry name" value="ZINC FINGER AND SCAN DOMAIN-CONTAINING"/>
    <property type="match status" value="1"/>
</dbReference>
<evidence type="ECO:0000256" key="5">
    <source>
        <dbReference type="ARBA" id="ARBA00022771"/>
    </source>
</evidence>
<evidence type="ECO:0000259" key="13">
    <source>
        <dbReference type="PROSITE" id="PS50804"/>
    </source>
</evidence>
<gene>
    <name evidence="14" type="ORF">PODLI_1B016555</name>
</gene>
<keyword evidence="15" id="KW-1185">Reference proteome</keyword>
<evidence type="ECO:0000313" key="14">
    <source>
        <dbReference type="EMBL" id="CAI5768594.1"/>
    </source>
</evidence>
<evidence type="ECO:0000259" key="12">
    <source>
        <dbReference type="PROSITE" id="PS50157"/>
    </source>
</evidence>
<dbReference type="PROSITE" id="PS00028">
    <property type="entry name" value="ZINC_FINGER_C2H2_1"/>
    <property type="match status" value="8"/>
</dbReference>
<dbReference type="SUPFAM" id="SSF47353">
    <property type="entry name" value="Retrovirus capsid dimerization domain-like"/>
    <property type="match status" value="1"/>
</dbReference>
<feature type="domain" description="SCAN box" evidence="13">
    <location>
        <begin position="241"/>
        <end position="319"/>
    </location>
</feature>
<dbReference type="GO" id="GO:0045596">
    <property type="term" value="P:negative regulation of cell differentiation"/>
    <property type="evidence" value="ECO:0007669"/>
    <property type="project" value="UniProtKB-ARBA"/>
</dbReference>
<accession>A0AA35NYN0</accession>
<feature type="region of interest" description="Disordered" evidence="11">
    <location>
        <begin position="19"/>
        <end position="53"/>
    </location>
</feature>
<dbReference type="GO" id="GO:0000122">
    <property type="term" value="P:negative regulation of transcription by RNA polymerase II"/>
    <property type="evidence" value="ECO:0007669"/>
    <property type="project" value="UniProtKB-ARBA"/>
</dbReference>
<feature type="domain" description="C2H2-type" evidence="12">
    <location>
        <begin position="636"/>
        <end position="663"/>
    </location>
</feature>
<feature type="compositionally biased region" description="Basic and acidic residues" evidence="11">
    <location>
        <begin position="43"/>
        <end position="53"/>
    </location>
</feature>
<evidence type="ECO:0000256" key="1">
    <source>
        <dbReference type="ARBA" id="ARBA00004123"/>
    </source>
</evidence>
<reference evidence="14" key="1">
    <citation type="submission" date="2022-12" db="EMBL/GenBank/DDBJ databases">
        <authorList>
            <person name="Alioto T."/>
            <person name="Alioto T."/>
            <person name="Gomez Garrido J."/>
        </authorList>
    </citation>
    <scope>NUCLEOTIDE SEQUENCE</scope>
</reference>
<dbReference type="PROSITE" id="PS50157">
    <property type="entry name" value="ZINC_FINGER_C2H2_2"/>
    <property type="match status" value="8"/>
</dbReference>
<evidence type="ECO:0000256" key="3">
    <source>
        <dbReference type="ARBA" id="ARBA00022723"/>
    </source>
</evidence>
<dbReference type="FunFam" id="3.30.160.60:FF:000624">
    <property type="entry name" value="zinc finger protein 697"/>
    <property type="match status" value="1"/>
</dbReference>
<evidence type="ECO:0000256" key="8">
    <source>
        <dbReference type="ARBA" id="ARBA00023163"/>
    </source>
</evidence>
<dbReference type="FunFam" id="3.30.160.60:FF:000495">
    <property type="entry name" value="zinc finger protein 668"/>
    <property type="match status" value="1"/>
</dbReference>
<dbReference type="InterPro" id="IPR036236">
    <property type="entry name" value="Znf_C2H2_sf"/>
</dbReference>
<sequence length="805" mass="91591">MHAVFLGPAGVLGAHVASRGRCTSERTQERGRLGTRIPSNTKPDQKTEAQRTHLDHGSLFWSFPGVCPGMKMERDVPDGSTQRESPGKSIRFLWDNVSRKPRMGFEGESESPEAVHCGGLRRRATLHQVKEEPEDGLAQSWEAQWQEFLKTVESPHSEWGVPQLPEEPTPWDDAQAFLASFERVAEACRWPKAEWLVRLLPALSGEAELAFSSLEAGDKENYGKVKAIILRWDALTRERWRQHFRCFRYQEAEGPRGVCGQLQELCRQWLKVERHSKEQILELLILEQFLTVLPPEIQSWVREHSPETCSQAVALAEEFLLRQREAERLDNQVLFEEDEEEEGSSEVDQTPPDAVQRAANVETKQEDGSHYDGDPCPLGKGWMTADEEEKYLPENSDTVAPRGTSAWKESFSSSHELNSSSASQERTRCCQEICPAQEAELSISCGEGPQVSSEPTIQIEIDADDVGENEEKWELPGILSGRDGHEQLKEILWNQDGPQMEEGNHTGKKKHQSIPYQDGNFYDIPDQQEQAENRRVKGLDICWRIHTEEKPEQTLVFGKSFTEGGNLPEFQMLCEEQKPYKCFVCGKCFTRSTNLTSHQRIHTGEKPYGCPDCSKRFSSQSDLIKHKRIHRGEKPYKCFVCGKSFSQGGHLTSHQRIHTGEKPYKCLECGKNFSKNTNLTLHQRIHTGEKPYKCLECGKSFTWNSNLTSHQRIHTGEKPFKCSDCSKSFCNHSTLIKHVRIHTGEKPYKCFVCAKSFSQSSSLTAHKRIHTGEKPYKCSECGKSYSKNTNLISHQRIHTVGKLHK</sequence>
<feature type="compositionally biased region" description="Basic and acidic residues" evidence="11">
    <location>
        <begin position="363"/>
        <end position="373"/>
    </location>
</feature>
<dbReference type="FunFam" id="3.30.160.60:FF:000358">
    <property type="entry name" value="zinc finger protein 24"/>
    <property type="match status" value="1"/>
</dbReference>
<evidence type="ECO:0000256" key="4">
    <source>
        <dbReference type="ARBA" id="ARBA00022737"/>
    </source>
</evidence>